<keyword evidence="2" id="KW-1185">Reference proteome</keyword>
<dbReference type="Pfam" id="PF14035">
    <property type="entry name" value="YlzJ"/>
    <property type="match status" value="1"/>
</dbReference>
<accession>A0A3D9IX61</accession>
<dbReference type="AlphaFoldDB" id="A0A3D9IX61"/>
<organism evidence="1 2">
    <name type="scientific">Cohnella lupini</name>
    <dbReference type="NCBI Taxonomy" id="1294267"/>
    <lineage>
        <taxon>Bacteria</taxon>
        <taxon>Bacillati</taxon>
        <taxon>Bacillota</taxon>
        <taxon>Bacilli</taxon>
        <taxon>Bacillales</taxon>
        <taxon>Paenibacillaceae</taxon>
        <taxon>Cohnella</taxon>
    </lineage>
</organism>
<protein>
    <submittedName>
        <fullName evidence="1">YlzJ-like protein</fullName>
    </submittedName>
</protein>
<dbReference type="EMBL" id="QRDY01000001">
    <property type="protein sequence ID" value="RED66089.1"/>
    <property type="molecule type" value="Genomic_DNA"/>
</dbReference>
<dbReference type="InterPro" id="IPR025619">
    <property type="entry name" value="YlzJ"/>
</dbReference>
<dbReference type="Proteomes" id="UP000256869">
    <property type="component" value="Unassembled WGS sequence"/>
</dbReference>
<gene>
    <name evidence="1" type="ORF">DFP95_101587</name>
</gene>
<dbReference type="OrthoDB" id="1683573at2"/>
<evidence type="ECO:0000313" key="2">
    <source>
        <dbReference type="Proteomes" id="UP000256869"/>
    </source>
</evidence>
<comment type="caution">
    <text evidence="1">The sequence shown here is derived from an EMBL/GenBank/DDBJ whole genome shotgun (WGS) entry which is preliminary data.</text>
</comment>
<evidence type="ECO:0000313" key="1">
    <source>
        <dbReference type="EMBL" id="RED66089.1"/>
    </source>
</evidence>
<dbReference type="RefSeq" id="WP_115991038.1">
    <property type="nucleotide sequence ID" value="NZ_QRDY01000001.1"/>
</dbReference>
<sequence length="86" mass="9173">MTIYTAMPLELVLDGIQNEPGPFVEVAVQGVTMQLTPVAPGIGKIVRLLSAPLDCYLMSEYSPGSTICYYPAPGIPAATHVADFEM</sequence>
<name>A0A3D9IX61_9BACL</name>
<proteinExistence type="predicted"/>
<reference evidence="1 2" key="1">
    <citation type="submission" date="2018-07" db="EMBL/GenBank/DDBJ databases">
        <title>Genomic Encyclopedia of Type Strains, Phase III (KMG-III): the genomes of soil and plant-associated and newly described type strains.</title>
        <authorList>
            <person name="Whitman W."/>
        </authorList>
    </citation>
    <scope>NUCLEOTIDE SEQUENCE [LARGE SCALE GENOMIC DNA]</scope>
    <source>
        <strain evidence="1 2">CECT 8236</strain>
    </source>
</reference>